<keyword evidence="1" id="KW-0812">Transmembrane</keyword>
<accession>K1U4F3</accession>
<feature type="non-terminal residue" evidence="2">
    <location>
        <position position="94"/>
    </location>
</feature>
<dbReference type="EMBL" id="AJWY01001175">
    <property type="protein sequence ID" value="EKC80147.1"/>
    <property type="molecule type" value="Genomic_DNA"/>
</dbReference>
<sequence>MKNIKNLLKRVSVVAVICLAYRLKLIPGLICVLTIVVCNVFLEKQDRIKKQYLAKYNDVVLYMEQMIYSFKKQPKIRMALLDAQKVSSIEMREV</sequence>
<dbReference type="AlphaFoldDB" id="K1U4F3"/>
<evidence type="ECO:0000313" key="2">
    <source>
        <dbReference type="EMBL" id="EKC80147.1"/>
    </source>
</evidence>
<reference evidence="2" key="1">
    <citation type="journal article" date="2013" name="Environ. Microbiol.">
        <title>Microbiota from the distal guts of lean and obese adolescents exhibit partial functional redundancy besides clear differences in community structure.</title>
        <authorList>
            <person name="Ferrer M."/>
            <person name="Ruiz A."/>
            <person name="Lanza F."/>
            <person name="Haange S.B."/>
            <person name="Oberbach A."/>
            <person name="Till H."/>
            <person name="Bargiela R."/>
            <person name="Campoy C."/>
            <person name="Segura M.T."/>
            <person name="Richter M."/>
            <person name="von Bergen M."/>
            <person name="Seifert J."/>
            <person name="Suarez A."/>
        </authorList>
    </citation>
    <scope>NUCLEOTIDE SEQUENCE</scope>
</reference>
<keyword evidence="1" id="KW-0472">Membrane</keyword>
<feature type="transmembrane region" description="Helical" evidence="1">
    <location>
        <begin position="12"/>
        <end position="42"/>
    </location>
</feature>
<protein>
    <submittedName>
        <fullName evidence="2">Uncharacterized protein</fullName>
    </submittedName>
</protein>
<comment type="caution">
    <text evidence="2">The sequence shown here is derived from an EMBL/GenBank/DDBJ whole genome shotgun (WGS) entry which is preliminary data.</text>
</comment>
<evidence type="ECO:0000256" key="1">
    <source>
        <dbReference type="SAM" id="Phobius"/>
    </source>
</evidence>
<organism evidence="2">
    <name type="scientific">human gut metagenome</name>
    <dbReference type="NCBI Taxonomy" id="408170"/>
    <lineage>
        <taxon>unclassified sequences</taxon>
        <taxon>metagenomes</taxon>
        <taxon>organismal metagenomes</taxon>
    </lineage>
</organism>
<keyword evidence="1" id="KW-1133">Transmembrane helix</keyword>
<name>K1U4F3_9ZZZZ</name>
<gene>
    <name evidence="2" type="ORF">LEA_01693</name>
</gene>
<proteinExistence type="predicted"/>